<evidence type="ECO:0000256" key="5">
    <source>
        <dbReference type="ARBA" id="ARBA00023136"/>
    </source>
</evidence>
<dbReference type="RefSeq" id="WP_064725747.1">
    <property type="nucleotide sequence ID" value="NZ_JBEYYV010000057.1"/>
</dbReference>
<keyword evidence="10" id="KW-0915">Sodium</keyword>
<gene>
    <name evidence="10" type="primary">fluC</name>
    <name evidence="10" type="synonym">crcB</name>
    <name evidence="11" type="ORF">AN277_0209240</name>
</gene>
<evidence type="ECO:0000256" key="9">
    <source>
        <dbReference type="ARBA" id="ARBA00049940"/>
    </source>
</evidence>
<keyword evidence="2 10" id="KW-1003">Cell membrane</keyword>
<evidence type="ECO:0000256" key="4">
    <source>
        <dbReference type="ARBA" id="ARBA00022989"/>
    </source>
</evidence>
<keyword evidence="4 10" id="KW-1133">Transmembrane helix</keyword>
<feature type="transmembrane region" description="Helical" evidence="10">
    <location>
        <begin position="109"/>
        <end position="132"/>
    </location>
</feature>
<keyword evidence="10" id="KW-0406">Ion transport</keyword>
<comment type="caution">
    <text evidence="10">Lacks conserved residue(s) required for the propagation of feature annotation.</text>
</comment>
<evidence type="ECO:0000256" key="3">
    <source>
        <dbReference type="ARBA" id="ARBA00022692"/>
    </source>
</evidence>
<evidence type="ECO:0000256" key="7">
    <source>
        <dbReference type="ARBA" id="ARBA00035120"/>
    </source>
</evidence>
<comment type="catalytic activity">
    <reaction evidence="8">
        <text>fluoride(in) = fluoride(out)</text>
        <dbReference type="Rhea" id="RHEA:76159"/>
        <dbReference type="ChEBI" id="CHEBI:17051"/>
    </reaction>
    <physiologicalReaction direction="left-to-right" evidence="8">
        <dbReference type="Rhea" id="RHEA:76160"/>
    </physiologicalReaction>
</comment>
<dbReference type="AlphaFoldDB" id="A0A199NRN3"/>
<comment type="caution">
    <text evidence="11">The sequence shown here is derived from an EMBL/GenBank/DDBJ whole genome shotgun (WGS) entry which is preliminary data.</text>
</comment>
<comment type="similarity">
    <text evidence="7 10">Belongs to the fluoride channel Fluc/FEX (TC 1.A.43) family.</text>
</comment>
<feature type="transmembrane region" description="Helical" evidence="10">
    <location>
        <begin position="43"/>
        <end position="67"/>
    </location>
</feature>
<evidence type="ECO:0000256" key="6">
    <source>
        <dbReference type="ARBA" id="ARBA00023303"/>
    </source>
</evidence>
<accession>A0A199NRN3</accession>
<comment type="activity regulation">
    <text evidence="10">Na(+) is not transported, but it plays an essential structural role and its presence is essential for fluoride channel function.</text>
</comment>
<feature type="binding site" evidence="10">
    <location>
        <position position="85"/>
    </location>
    <ligand>
        <name>Na(+)</name>
        <dbReference type="ChEBI" id="CHEBI:29101"/>
        <note>structural</note>
    </ligand>
</feature>
<dbReference type="EMBL" id="LJBJ02000022">
    <property type="protein sequence ID" value="OAX51351.1"/>
    <property type="molecule type" value="Genomic_DNA"/>
</dbReference>
<feature type="binding site" evidence="10">
    <location>
        <position position="88"/>
    </location>
    <ligand>
        <name>Na(+)</name>
        <dbReference type="ChEBI" id="CHEBI:29101"/>
        <note>structural</note>
    </ligand>
</feature>
<evidence type="ECO:0000256" key="10">
    <source>
        <dbReference type="HAMAP-Rule" id="MF_00454"/>
    </source>
</evidence>
<dbReference type="GO" id="GO:0062054">
    <property type="term" value="F:fluoride channel activity"/>
    <property type="evidence" value="ECO:0007669"/>
    <property type="project" value="UniProtKB-UniRule"/>
</dbReference>
<keyword evidence="3 10" id="KW-0812">Transmembrane</keyword>
<reference evidence="11" key="1">
    <citation type="submission" date="2016-06" db="EMBL/GenBank/DDBJ databases">
        <title>Identification of putative biosynthetic pathways for the production of bioactive secondary metabolites by the marine actinomycete Kocuria kristinae RUTW2-3.</title>
        <authorList>
            <person name="Waterworth S.C."/>
            <person name="Walmsley T.A."/>
            <person name="Matongo T."/>
            <person name="Davies-Coleman M.T."/>
            <person name="Dorrington R.A."/>
        </authorList>
    </citation>
    <scope>NUCLEOTIDE SEQUENCE [LARGE SCALE GENOMIC DNA]</scope>
    <source>
        <strain evidence="11">RUTW2-3</strain>
    </source>
</reference>
<dbReference type="GO" id="GO:0140114">
    <property type="term" value="P:cellular detoxification of fluoride"/>
    <property type="evidence" value="ECO:0007669"/>
    <property type="project" value="UniProtKB-UniRule"/>
</dbReference>
<proteinExistence type="inferred from homology"/>
<sequence length="134" mass="13559">MSLVLFLGVCLAGGLGAAVRMLLDGLLKSAVAAGSAPLRGWAAFPWATGVINVTGSFLLGLVTGLALGGLVSPVWQAVLGTGFHGGYTTFSTAMVETVRLVQERRWGLAAANLLGVIGLGTLAAWGGMLLGLHL</sequence>
<dbReference type="PANTHER" id="PTHR28259">
    <property type="entry name" value="FLUORIDE EXPORT PROTEIN 1-RELATED"/>
    <property type="match status" value="1"/>
</dbReference>
<keyword evidence="10" id="KW-0813">Transport</keyword>
<evidence type="ECO:0000313" key="11">
    <source>
        <dbReference type="EMBL" id="OAX51351.1"/>
    </source>
</evidence>
<dbReference type="InterPro" id="IPR003691">
    <property type="entry name" value="FluC"/>
</dbReference>
<evidence type="ECO:0000256" key="1">
    <source>
        <dbReference type="ARBA" id="ARBA00004651"/>
    </source>
</evidence>
<keyword evidence="6 10" id="KW-0407">Ion channel</keyword>
<keyword evidence="5 10" id="KW-0472">Membrane</keyword>
<evidence type="ECO:0000256" key="8">
    <source>
        <dbReference type="ARBA" id="ARBA00035585"/>
    </source>
</evidence>
<dbReference type="Pfam" id="PF02537">
    <property type="entry name" value="CRCB"/>
    <property type="match status" value="1"/>
</dbReference>
<dbReference type="GO" id="GO:0046872">
    <property type="term" value="F:metal ion binding"/>
    <property type="evidence" value="ECO:0007669"/>
    <property type="project" value="UniProtKB-KW"/>
</dbReference>
<evidence type="ECO:0000256" key="2">
    <source>
        <dbReference type="ARBA" id="ARBA00022475"/>
    </source>
</evidence>
<comment type="subcellular location">
    <subcellularLocation>
        <location evidence="1 10">Cell membrane</location>
        <topology evidence="1 10">Multi-pass membrane protein</topology>
    </subcellularLocation>
</comment>
<dbReference type="HAMAP" id="MF_00454">
    <property type="entry name" value="FluC"/>
    <property type="match status" value="1"/>
</dbReference>
<organism evidence="11 12">
    <name type="scientific">Rothia kristinae</name>
    <dbReference type="NCBI Taxonomy" id="37923"/>
    <lineage>
        <taxon>Bacteria</taxon>
        <taxon>Bacillati</taxon>
        <taxon>Actinomycetota</taxon>
        <taxon>Actinomycetes</taxon>
        <taxon>Micrococcales</taxon>
        <taxon>Micrococcaceae</taxon>
        <taxon>Rothia</taxon>
    </lineage>
</organism>
<keyword evidence="12" id="KW-1185">Reference proteome</keyword>
<evidence type="ECO:0000313" key="12">
    <source>
        <dbReference type="Proteomes" id="UP000053171"/>
    </source>
</evidence>
<keyword evidence="10" id="KW-0479">Metal-binding</keyword>
<dbReference type="GO" id="GO:0005886">
    <property type="term" value="C:plasma membrane"/>
    <property type="evidence" value="ECO:0007669"/>
    <property type="project" value="UniProtKB-SubCell"/>
</dbReference>
<comment type="function">
    <text evidence="9 10">Fluoride-specific ion channel. Important for reducing fluoride concentration in the cell, thus reducing its toxicity.</text>
</comment>
<dbReference type="PANTHER" id="PTHR28259:SF1">
    <property type="entry name" value="FLUORIDE EXPORT PROTEIN 1-RELATED"/>
    <property type="match status" value="1"/>
</dbReference>
<protein>
    <recommendedName>
        <fullName evidence="10">Fluoride-specific ion channel FluC</fullName>
    </recommendedName>
</protein>
<dbReference type="Proteomes" id="UP000053171">
    <property type="component" value="Unassembled WGS sequence"/>
</dbReference>
<name>A0A199NRN3_9MICC</name>